<evidence type="ECO:0000256" key="2">
    <source>
        <dbReference type="SAM" id="SignalP"/>
    </source>
</evidence>
<evidence type="ECO:0000256" key="1">
    <source>
        <dbReference type="SAM" id="MobiDB-lite"/>
    </source>
</evidence>
<reference evidence="3 4" key="1">
    <citation type="submission" date="2014-04" db="EMBL/GenBank/DDBJ databases">
        <authorList>
            <consortium name="DOE Joint Genome Institute"/>
            <person name="Kuo A."/>
            <person name="Kohler A."/>
            <person name="Nagy L.G."/>
            <person name="Floudas D."/>
            <person name="Copeland A."/>
            <person name="Barry K.W."/>
            <person name="Cichocki N."/>
            <person name="Veneault-Fourrey C."/>
            <person name="LaButti K."/>
            <person name="Lindquist E.A."/>
            <person name="Lipzen A."/>
            <person name="Lundell T."/>
            <person name="Morin E."/>
            <person name="Murat C."/>
            <person name="Sun H."/>
            <person name="Tunlid A."/>
            <person name="Henrissat B."/>
            <person name="Grigoriev I.V."/>
            <person name="Hibbett D.S."/>
            <person name="Martin F."/>
            <person name="Nordberg H.P."/>
            <person name="Cantor M.N."/>
            <person name="Hua S.X."/>
        </authorList>
    </citation>
    <scope>NUCLEOTIDE SEQUENCE [LARGE SCALE GENOMIC DNA]</scope>
    <source>
        <strain evidence="3 4">LaAM-08-1</strain>
    </source>
</reference>
<evidence type="ECO:0000313" key="3">
    <source>
        <dbReference type="EMBL" id="KIJ92027.1"/>
    </source>
</evidence>
<proteinExistence type="predicted"/>
<dbReference type="OrthoDB" id="9451547at2759"/>
<dbReference type="STRING" id="1095629.A0A0C9X6J8"/>
<protein>
    <submittedName>
        <fullName evidence="3">Uncharacterized protein</fullName>
    </submittedName>
</protein>
<keyword evidence="2" id="KW-0732">Signal</keyword>
<feature type="region of interest" description="Disordered" evidence="1">
    <location>
        <begin position="265"/>
        <end position="291"/>
    </location>
</feature>
<dbReference type="PANTHER" id="PTHR35043:SF7">
    <property type="entry name" value="TRANSCRIPTION FACTOR DOMAIN-CONTAINING PROTEIN"/>
    <property type="match status" value="1"/>
</dbReference>
<feature type="compositionally biased region" description="Polar residues" evidence="1">
    <location>
        <begin position="267"/>
        <end position="278"/>
    </location>
</feature>
<accession>A0A0C9X6J8</accession>
<evidence type="ECO:0000313" key="4">
    <source>
        <dbReference type="Proteomes" id="UP000054477"/>
    </source>
</evidence>
<sequence length="291" mass="33001">MFIFLALLYLSLVSTRAAPLDIVSGGTTPNNLVLPTYVSPPDQRNVFGIIWNCFVTVLLCTWTSVYPNIPGPDEKWWKVTCRRIELMLWAFFAPELIFFWAERQSHGAVNIKRKVNGLCNVNWTTTHGHFVQMGGFMLVDENASRSVLTAEKFLELLEEKKIDLPPITKEEILDRSKSDGLSKGIAIVQTVWFIIQLDLRQHQGLIVTEIEWLTLALAILTFSFYFNWWTKPLDVRFPTPVTLHTEACTLVQQTEIDAGSQPKLETMSASQFRPSTPINDAELAAGKSKKL</sequence>
<organism evidence="3 4">
    <name type="scientific">Laccaria amethystina LaAM-08-1</name>
    <dbReference type="NCBI Taxonomy" id="1095629"/>
    <lineage>
        <taxon>Eukaryota</taxon>
        <taxon>Fungi</taxon>
        <taxon>Dikarya</taxon>
        <taxon>Basidiomycota</taxon>
        <taxon>Agaricomycotina</taxon>
        <taxon>Agaricomycetes</taxon>
        <taxon>Agaricomycetidae</taxon>
        <taxon>Agaricales</taxon>
        <taxon>Agaricineae</taxon>
        <taxon>Hydnangiaceae</taxon>
        <taxon>Laccaria</taxon>
    </lineage>
</organism>
<reference evidence="4" key="2">
    <citation type="submission" date="2015-01" db="EMBL/GenBank/DDBJ databases">
        <title>Evolutionary Origins and Diversification of the Mycorrhizal Mutualists.</title>
        <authorList>
            <consortium name="DOE Joint Genome Institute"/>
            <consortium name="Mycorrhizal Genomics Consortium"/>
            <person name="Kohler A."/>
            <person name="Kuo A."/>
            <person name="Nagy L.G."/>
            <person name="Floudas D."/>
            <person name="Copeland A."/>
            <person name="Barry K.W."/>
            <person name="Cichocki N."/>
            <person name="Veneault-Fourrey C."/>
            <person name="LaButti K."/>
            <person name="Lindquist E.A."/>
            <person name="Lipzen A."/>
            <person name="Lundell T."/>
            <person name="Morin E."/>
            <person name="Murat C."/>
            <person name="Riley R."/>
            <person name="Ohm R."/>
            <person name="Sun H."/>
            <person name="Tunlid A."/>
            <person name="Henrissat B."/>
            <person name="Grigoriev I.V."/>
            <person name="Hibbett D.S."/>
            <person name="Martin F."/>
        </authorList>
    </citation>
    <scope>NUCLEOTIDE SEQUENCE [LARGE SCALE GENOMIC DNA]</scope>
    <source>
        <strain evidence="4">LaAM-08-1</strain>
    </source>
</reference>
<dbReference type="AlphaFoldDB" id="A0A0C9X6J8"/>
<dbReference type="EMBL" id="KN838946">
    <property type="protein sequence ID" value="KIJ92027.1"/>
    <property type="molecule type" value="Genomic_DNA"/>
</dbReference>
<dbReference type="PANTHER" id="PTHR35043">
    <property type="entry name" value="TRANSCRIPTION FACTOR DOMAIN-CONTAINING PROTEIN"/>
    <property type="match status" value="1"/>
</dbReference>
<dbReference type="Proteomes" id="UP000054477">
    <property type="component" value="Unassembled WGS sequence"/>
</dbReference>
<keyword evidence="4" id="KW-1185">Reference proteome</keyword>
<gene>
    <name evidence="3" type="ORF">K443DRAFT_652340</name>
</gene>
<feature type="chain" id="PRO_5002205714" evidence="2">
    <location>
        <begin position="18"/>
        <end position="291"/>
    </location>
</feature>
<feature type="signal peptide" evidence="2">
    <location>
        <begin position="1"/>
        <end position="17"/>
    </location>
</feature>
<dbReference type="HOGENOM" id="CLU_022883_3_0_1"/>
<name>A0A0C9X6J8_9AGAR</name>